<evidence type="ECO:0000256" key="1">
    <source>
        <dbReference type="ARBA" id="ARBA00009986"/>
    </source>
</evidence>
<gene>
    <name evidence="9" type="ORF">ELS17_06790</name>
</gene>
<evidence type="ECO:0000256" key="2">
    <source>
        <dbReference type="ARBA" id="ARBA00011881"/>
    </source>
</evidence>
<dbReference type="InterPro" id="IPR029510">
    <property type="entry name" value="Ald_DH_CS_GLU"/>
</dbReference>
<proteinExistence type="inferred from homology"/>
<comment type="subunit">
    <text evidence="2">Homotetramer.</text>
</comment>
<dbReference type="OrthoDB" id="6342at2157"/>
<evidence type="ECO:0000256" key="5">
    <source>
        <dbReference type="PROSITE-ProRule" id="PRU10007"/>
    </source>
</evidence>
<dbReference type="InterPro" id="IPR015590">
    <property type="entry name" value="Aldehyde_DH_dom"/>
</dbReference>
<organism evidence="9 10">
    <name type="scientific">Natrinema altunense</name>
    <dbReference type="NCBI Taxonomy" id="222984"/>
    <lineage>
        <taxon>Archaea</taxon>
        <taxon>Methanobacteriati</taxon>
        <taxon>Methanobacteriota</taxon>
        <taxon>Stenosarchaea group</taxon>
        <taxon>Halobacteria</taxon>
        <taxon>Halobacteriales</taxon>
        <taxon>Natrialbaceae</taxon>
        <taxon>Natrinema</taxon>
    </lineage>
</organism>
<sequence>MTDLPLAPEGGWESLYLAGDWTDSAGRSPASSRTQSDDAGDRDTITVENPYTRDAIASIPAGTEADVERAYETAASAQEAWAQQPPQARASVINAAVQFVGDHREEIAALLARESGSTRVKCEAELGTAIGMLQQAASYPFRMDGQHADSITPGKENVAERVPVGAVGVISPWNFPLHLSMRAVAPAIATGNAVVLKPASNTPITGGLLLARIFEAAGVPEGVLSVVPGRGSEIGDAVAGHEIPRTIAFTGSTEIGQGVAATAARNCALPAMELGGNNVHVVTDEADLERAVDGGVFGSFLHQGQICISINRHLVHEDVYDDYVDALADRAASLPTGDPTDDDTVIGPIIDEGQRDQIVEYIEESVDAGATLETGGDHDGLVVEPTVLSDADNDMAAACNEHFGPVAPVIPYASDDEAIELANDTIHGLSGAVHSENVARARRIADEIETGMIHINDQPINDEPHVPFGGMKQSGMGRYNGEQILEEVTTTKWISVQHEPREYPF</sequence>
<feature type="active site" evidence="5">
    <location>
        <position position="273"/>
    </location>
</feature>
<dbReference type="RefSeq" id="WP_130170045.1">
    <property type="nucleotide sequence ID" value="NZ_SHMR01000001.1"/>
</dbReference>
<dbReference type="Proteomes" id="UP000292704">
    <property type="component" value="Unassembled WGS sequence"/>
</dbReference>
<comment type="caution">
    <text evidence="9">The sequence shown here is derived from an EMBL/GenBank/DDBJ whole genome shotgun (WGS) entry which is preliminary data.</text>
</comment>
<dbReference type="EMBL" id="SHMR01000001">
    <property type="protein sequence ID" value="RZH69148.1"/>
    <property type="molecule type" value="Genomic_DNA"/>
</dbReference>
<name>A0A482XYQ8_9EURY</name>
<dbReference type="InterPro" id="IPR016162">
    <property type="entry name" value="Ald_DH_N"/>
</dbReference>
<protein>
    <submittedName>
        <fullName evidence="9">Aldehyde dehydrogenase family protein</fullName>
    </submittedName>
</protein>
<evidence type="ECO:0000256" key="3">
    <source>
        <dbReference type="ARBA" id="ARBA00023002"/>
    </source>
</evidence>
<evidence type="ECO:0000313" key="10">
    <source>
        <dbReference type="Proteomes" id="UP000292704"/>
    </source>
</evidence>
<reference evidence="9 10" key="1">
    <citation type="submission" date="2019-02" db="EMBL/GenBank/DDBJ databases">
        <title>Genome analysis provides insights into bioremediation potentialities and Haloocin production by Natrinema altunense strain 4.1R isolated from Chott Douz in Tunisian desert.</title>
        <authorList>
            <person name="Najjari A."/>
            <person name="Youssef N."/>
            <person name="Ben Dhia O."/>
            <person name="Ferjani R."/>
            <person name="El Hidri D."/>
            <person name="Ouzari H.I."/>
            <person name="Cherif A."/>
        </authorList>
    </citation>
    <scope>NUCLEOTIDE SEQUENCE [LARGE SCALE GENOMIC DNA]</scope>
    <source>
        <strain evidence="9 10">4.1R</strain>
    </source>
</reference>
<feature type="domain" description="Aldehyde dehydrogenase" evidence="8">
    <location>
        <begin position="42"/>
        <end position="494"/>
    </location>
</feature>
<dbReference type="Pfam" id="PF00171">
    <property type="entry name" value="Aldedh"/>
    <property type="match status" value="1"/>
</dbReference>
<dbReference type="InterPro" id="IPR016161">
    <property type="entry name" value="Ald_DH/histidinol_DH"/>
</dbReference>
<evidence type="ECO:0000259" key="8">
    <source>
        <dbReference type="Pfam" id="PF00171"/>
    </source>
</evidence>
<dbReference type="PANTHER" id="PTHR42986">
    <property type="entry name" value="BENZALDEHYDE DEHYDROGENASE YFMT"/>
    <property type="match status" value="1"/>
</dbReference>
<dbReference type="GO" id="GO:0016620">
    <property type="term" value="F:oxidoreductase activity, acting on the aldehyde or oxo group of donors, NAD or NADP as acceptor"/>
    <property type="evidence" value="ECO:0007669"/>
    <property type="project" value="InterPro"/>
</dbReference>
<dbReference type="FunFam" id="3.40.309.10:FF:000009">
    <property type="entry name" value="Aldehyde dehydrogenase A"/>
    <property type="match status" value="1"/>
</dbReference>
<evidence type="ECO:0000256" key="4">
    <source>
        <dbReference type="ARBA" id="ARBA00023027"/>
    </source>
</evidence>
<dbReference type="STRING" id="222984.GCA_000731985_03794"/>
<evidence type="ECO:0000313" key="9">
    <source>
        <dbReference type="EMBL" id="RZH69148.1"/>
    </source>
</evidence>
<keyword evidence="3 6" id="KW-0560">Oxidoreductase</keyword>
<dbReference type="Gene3D" id="3.40.309.10">
    <property type="entry name" value="Aldehyde Dehydrogenase, Chain A, domain 2"/>
    <property type="match status" value="1"/>
</dbReference>
<evidence type="ECO:0000256" key="6">
    <source>
        <dbReference type="RuleBase" id="RU003345"/>
    </source>
</evidence>
<dbReference type="PANTHER" id="PTHR42986:SF1">
    <property type="entry name" value="BENZALDEHYDE DEHYDROGENASE YFMT"/>
    <property type="match status" value="1"/>
</dbReference>
<comment type="similarity">
    <text evidence="1 6">Belongs to the aldehyde dehydrogenase family.</text>
</comment>
<dbReference type="InterPro" id="IPR016163">
    <property type="entry name" value="Ald_DH_C"/>
</dbReference>
<feature type="compositionally biased region" description="Basic and acidic residues" evidence="7">
    <location>
        <begin position="35"/>
        <end position="45"/>
    </location>
</feature>
<evidence type="ECO:0000256" key="7">
    <source>
        <dbReference type="SAM" id="MobiDB-lite"/>
    </source>
</evidence>
<dbReference type="Gene3D" id="3.40.605.10">
    <property type="entry name" value="Aldehyde Dehydrogenase, Chain A, domain 1"/>
    <property type="match status" value="1"/>
</dbReference>
<dbReference type="PROSITE" id="PS00687">
    <property type="entry name" value="ALDEHYDE_DEHYDR_GLU"/>
    <property type="match status" value="1"/>
</dbReference>
<dbReference type="FunFam" id="3.40.605.10:FF:000007">
    <property type="entry name" value="NAD/NADP-dependent betaine aldehyde dehydrogenase"/>
    <property type="match status" value="1"/>
</dbReference>
<keyword evidence="4" id="KW-0520">NAD</keyword>
<feature type="region of interest" description="Disordered" evidence="7">
    <location>
        <begin position="23"/>
        <end position="46"/>
    </location>
</feature>
<dbReference type="AlphaFoldDB" id="A0A482XYQ8"/>
<accession>A0A482XYQ8</accession>
<dbReference type="SUPFAM" id="SSF53720">
    <property type="entry name" value="ALDH-like"/>
    <property type="match status" value="1"/>
</dbReference>